<dbReference type="EMBL" id="JACHVB010000004">
    <property type="protein sequence ID" value="MBC2592686.1"/>
    <property type="molecule type" value="Genomic_DNA"/>
</dbReference>
<evidence type="ECO:0008006" key="4">
    <source>
        <dbReference type="Google" id="ProtNLM"/>
    </source>
</evidence>
<dbReference type="Proteomes" id="UP000546464">
    <property type="component" value="Unassembled WGS sequence"/>
</dbReference>
<gene>
    <name evidence="2" type="ORF">H5P28_00270</name>
</gene>
<organism evidence="2 3">
    <name type="scientific">Ruficoccus amylovorans</name>
    <dbReference type="NCBI Taxonomy" id="1804625"/>
    <lineage>
        <taxon>Bacteria</taxon>
        <taxon>Pseudomonadati</taxon>
        <taxon>Verrucomicrobiota</taxon>
        <taxon>Opitutia</taxon>
        <taxon>Puniceicoccales</taxon>
        <taxon>Cerasicoccaceae</taxon>
        <taxon>Ruficoccus</taxon>
    </lineage>
</organism>
<evidence type="ECO:0000313" key="2">
    <source>
        <dbReference type="EMBL" id="MBC2592686.1"/>
    </source>
</evidence>
<keyword evidence="1" id="KW-0175">Coiled coil</keyword>
<keyword evidence="3" id="KW-1185">Reference proteome</keyword>
<evidence type="ECO:0000256" key="1">
    <source>
        <dbReference type="SAM" id="Coils"/>
    </source>
</evidence>
<reference evidence="2 3" key="1">
    <citation type="submission" date="2020-07" db="EMBL/GenBank/DDBJ databases">
        <authorList>
            <person name="Feng X."/>
        </authorList>
    </citation>
    <scope>NUCLEOTIDE SEQUENCE [LARGE SCALE GENOMIC DNA]</scope>
    <source>
        <strain evidence="2 3">JCM31066</strain>
    </source>
</reference>
<evidence type="ECO:0000313" key="3">
    <source>
        <dbReference type="Proteomes" id="UP000546464"/>
    </source>
</evidence>
<dbReference type="RefSeq" id="WP_185673725.1">
    <property type="nucleotide sequence ID" value="NZ_JACHVB010000004.1"/>
</dbReference>
<accession>A0A842HAD4</accession>
<protein>
    <recommendedName>
        <fullName evidence="4">DUF3486 family protein</fullName>
    </recommendedName>
</protein>
<name>A0A842HAD4_9BACT</name>
<comment type="caution">
    <text evidence="2">The sequence shown here is derived from an EMBL/GenBank/DDBJ whole genome shotgun (WGS) entry which is preliminary data.</text>
</comment>
<sequence length="208" mass="23374">MSRKPRSDAKLRNLPPEQKTALVDWLVDEGVSYKEAKSRLEERFGVRTSDGALADFWALECYQLRFRKARGFADQIVDTMREGEDAFDEATLKAVGQRAFQLAVAKEADVNDLATLLKIVGDTAKLKLQRDKLELQEKKAEQDAQKLELQVRELELKLQKVEAEEARRREKAEALKQSMTTEAKSADEVRALALAAVDEILLGKGAGK</sequence>
<proteinExistence type="predicted"/>
<dbReference type="AlphaFoldDB" id="A0A842HAD4"/>
<feature type="coiled-coil region" evidence="1">
    <location>
        <begin position="123"/>
        <end position="178"/>
    </location>
</feature>